<dbReference type="AlphaFoldDB" id="A0A6P6LUG3"/>
<accession>A0A6P6LUG3</accession>
<protein>
    <submittedName>
        <fullName evidence="7">Protein C3orf33 isoform X1</fullName>
    </submittedName>
</protein>
<dbReference type="InterPro" id="IPR042421">
    <property type="entry name" value="C3orf33-like"/>
</dbReference>
<evidence type="ECO:0000256" key="4">
    <source>
        <dbReference type="ARBA" id="ARBA00022990"/>
    </source>
</evidence>
<dbReference type="GO" id="GO:0016020">
    <property type="term" value="C:membrane"/>
    <property type="evidence" value="ECO:0007669"/>
    <property type="project" value="UniProtKB-SubCell"/>
</dbReference>
<sequence>MQPGSGPADVNEEDNPSENVIAQISQFADDNLTFVRNISTCLGLAGLLILARSIRLITKFGSAADIPARFIERNISVRGRLRNITEKGLEVEHIPIYVPLLSRLLTKPGQPVTLLDVRLAGVELTSEGQDWIGQQLKPAETVWLRLIARQNETLHCLVSVNRGLFFNTCVNEELLRRGLARTSPFVGLDPHSRIYWHLYKRFLRAESRAEKKGKGLWKEESRWERAANVLKNNMLVISLKKLFKWTSWTKEK</sequence>
<dbReference type="KEGG" id="caua:113061836"/>
<keyword evidence="4" id="KW-0007">Acetylation</keyword>
<dbReference type="PANTHER" id="PTHR28434:SF1">
    <property type="entry name" value="PROTEIN C3ORF33"/>
    <property type="match status" value="1"/>
</dbReference>
<evidence type="ECO:0000256" key="3">
    <source>
        <dbReference type="ARBA" id="ARBA00022989"/>
    </source>
</evidence>
<dbReference type="PANTHER" id="PTHR28434">
    <property type="entry name" value="PROTEIN C3ORF33"/>
    <property type="match status" value="1"/>
</dbReference>
<evidence type="ECO:0000313" key="7">
    <source>
        <dbReference type="RefSeq" id="XP_026087081.1"/>
    </source>
</evidence>
<keyword evidence="2" id="KW-0812">Transmembrane</keyword>
<dbReference type="GO" id="GO:0005615">
    <property type="term" value="C:extracellular space"/>
    <property type="evidence" value="ECO:0007669"/>
    <property type="project" value="TreeGrafter"/>
</dbReference>
<dbReference type="Gene3D" id="2.40.50.90">
    <property type="match status" value="1"/>
</dbReference>
<dbReference type="CTD" id="565816"/>
<dbReference type="InterPro" id="IPR035437">
    <property type="entry name" value="SNase_OB-fold_sf"/>
</dbReference>
<dbReference type="OrthoDB" id="6220511at2759"/>
<gene>
    <name evidence="7" type="primary">c18h3orf33</name>
</gene>
<comment type="subcellular location">
    <subcellularLocation>
        <location evidence="1">Membrane</location>
        <topology evidence="1">Single-pass membrane protein</topology>
    </subcellularLocation>
</comment>
<keyword evidence="3" id="KW-1133">Transmembrane helix</keyword>
<name>A0A6P6LUG3_CARAU</name>
<keyword evidence="6" id="KW-1185">Reference proteome</keyword>
<dbReference type="Proteomes" id="UP000515129">
    <property type="component" value="Chromosome 43"/>
</dbReference>
<proteinExistence type="predicted"/>
<evidence type="ECO:0000256" key="2">
    <source>
        <dbReference type="ARBA" id="ARBA00022692"/>
    </source>
</evidence>
<evidence type="ECO:0000313" key="6">
    <source>
        <dbReference type="Proteomes" id="UP000515129"/>
    </source>
</evidence>
<evidence type="ECO:0000256" key="1">
    <source>
        <dbReference type="ARBA" id="ARBA00004167"/>
    </source>
</evidence>
<dbReference type="RefSeq" id="XP_026087081.1">
    <property type="nucleotide sequence ID" value="XM_026231296.1"/>
</dbReference>
<reference evidence="7" key="1">
    <citation type="submission" date="2025-08" db="UniProtKB">
        <authorList>
            <consortium name="RefSeq"/>
        </authorList>
    </citation>
    <scope>IDENTIFICATION</scope>
    <source>
        <strain evidence="7">Wakin</strain>
        <tissue evidence="7">Muscle</tissue>
    </source>
</reference>
<keyword evidence="5" id="KW-0472">Membrane</keyword>
<dbReference type="FunFam" id="2.40.50.90:FF:000024">
    <property type="entry name" value="Chromosome 3 C3orf33 homolog"/>
    <property type="match status" value="1"/>
</dbReference>
<evidence type="ECO:0000256" key="5">
    <source>
        <dbReference type="ARBA" id="ARBA00023136"/>
    </source>
</evidence>
<dbReference type="SUPFAM" id="SSF50199">
    <property type="entry name" value="Staphylococcal nuclease"/>
    <property type="match status" value="1"/>
</dbReference>
<organism evidence="6 7">
    <name type="scientific">Carassius auratus</name>
    <name type="common">Goldfish</name>
    <dbReference type="NCBI Taxonomy" id="7957"/>
    <lineage>
        <taxon>Eukaryota</taxon>
        <taxon>Metazoa</taxon>
        <taxon>Chordata</taxon>
        <taxon>Craniata</taxon>
        <taxon>Vertebrata</taxon>
        <taxon>Euteleostomi</taxon>
        <taxon>Actinopterygii</taxon>
        <taxon>Neopterygii</taxon>
        <taxon>Teleostei</taxon>
        <taxon>Ostariophysi</taxon>
        <taxon>Cypriniformes</taxon>
        <taxon>Cyprinidae</taxon>
        <taxon>Cyprininae</taxon>
        <taxon>Carassius</taxon>
    </lineage>
</organism>